<dbReference type="GO" id="GO:0000776">
    <property type="term" value="C:kinetochore"/>
    <property type="evidence" value="ECO:0007669"/>
    <property type="project" value="TreeGrafter"/>
</dbReference>
<evidence type="ECO:0000256" key="7">
    <source>
        <dbReference type="SAM" id="Coils"/>
    </source>
</evidence>
<keyword evidence="6" id="KW-0131">Cell cycle</keyword>
<evidence type="ECO:0000313" key="9">
    <source>
        <dbReference type="Proteomes" id="UP000887565"/>
    </source>
</evidence>
<evidence type="ECO:0000256" key="1">
    <source>
        <dbReference type="ARBA" id="ARBA00004123"/>
    </source>
</evidence>
<reference evidence="10" key="1">
    <citation type="submission" date="2022-11" db="UniProtKB">
        <authorList>
            <consortium name="WormBaseParasite"/>
        </authorList>
    </citation>
    <scope>IDENTIFICATION</scope>
</reference>
<dbReference type="Gene3D" id="6.10.250.90">
    <property type="match status" value="1"/>
</dbReference>
<evidence type="ECO:0000256" key="5">
    <source>
        <dbReference type="ARBA" id="ARBA00023242"/>
    </source>
</evidence>
<keyword evidence="4" id="KW-0498">Mitosis</keyword>
<keyword evidence="3" id="KW-0132">Cell division</keyword>
<keyword evidence="9" id="KW-1185">Reference proteome</keyword>
<protein>
    <submittedName>
        <fullName evidence="10">Uncharacterized protein</fullName>
    </submittedName>
</protein>
<dbReference type="WBParaSite" id="nRc.2.0.1.t25184-RA">
    <property type="protein sequence ID" value="nRc.2.0.1.t25184-RA"/>
    <property type="gene ID" value="nRc.2.0.1.g25184"/>
</dbReference>
<evidence type="ECO:0000256" key="4">
    <source>
        <dbReference type="ARBA" id="ARBA00022776"/>
    </source>
</evidence>
<keyword evidence="7" id="KW-0175">Coiled coil</keyword>
<feature type="coiled-coil region" evidence="7">
    <location>
        <begin position="91"/>
        <end position="125"/>
    </location>
</feature>
<comment type="similarity">
    <text evidence="2">Belongs to the MAD1 family.</text>
</comment>
<dbReference type="PANTHER" id="PTHR23168">
    <property type="entry name" value="MITOTIC SPINDLE ASSEMBLY CHECKPOINT PROTEIN MAD1 MITOTIC ARREST DEFICIENT-LIKE PROTEIN 1"/>
    <property type="match status" value="1"/>
</dbReference>
<feature type="coiled-coil region" evidence="7">
    <location>
        <begin position="294"/>
        <end position="321"/>
    </location>
</feature>
<dbReference type="Pfam" id="PF05557">
    <property type="entry name" value="MAD"/>
    <property type="match status" value="1"/>
</dbReference>
<dbReference type="GO" id="GO:0005635">
    <property type="term" value="C:nuclear envelope"/>
    <property type="evidence" value="ECO:0007669"/>
    <property type="project" value="TreeGrafter"/>
</dbReference>
<feature type="region of interest" description="Disordered" evidence="8">
    <location>
        <begin position="63"/>
        <end position="82"/>
    </location>
</feature>
<accession>A0A915JG27</accession>
<evidence type="ECO:0000256" key="3">
    <source>
        <dbReference type="ARBA" id="ARBA00022618"/>
    </source>
</evidence>
<sequence>MKQAANNLNSSTKCTFLASNPEIFLLKENHRQKSFFYTIPRMKETTENNELKIALSKTDIGAEIDPSSTSKASPVRSRRSLSEIDSMSQSYTRLNEQLATQVLSIKDLKRELDEKEDIIQKLKAAPIAGQLVKMEVEGSSIDRDMETALQEKDKKIEYLMQRIGLTKLSDCFKSIFRKTTRVIRILFALLKGHCNLLSFTLFSFGQHHVVSTEQKVDYDPQETRIIHISVANPLEIAHNNKLQELDTLRKNNTILSLRVEELEKMRASNSCDLPCTSSEVPLDVTSSVQQRLKSMKYEQEIENLNVKISKVTEQRDRVTKSFMEKTAHYREICSYLLGYDIKLTDGNHLTVRSLYESSASQTDDKRFVIQHSASGEYHLMSNKYVEEWKDDFVEMYLSNDNSFPAFFAAVTLQLYNKEKGNTS</sequence>
<dbReference type="GO" id="GO:0007094">
    <property type="term" value="P:mitotic spindle assembly checkpoint signaling"/>
    <property type="evidence" value="ECO:0007669"/>
    <property type="project" value="InterPro"/>
</dbReference>
<name>A0A915JG27_ROMCU</name>
<dbReference type="GO" id="GO:0051315">
    <property type="term" value="P:attachment of mitotic spindle microtubules to kinetochore"/>
    <property type="evidence" value="ECO:0007669"/>
    <property type="project" value="TreeGrafter"/>
</dbReference>
<dbReference type="GO" id="GO:0051301">
    <property type="term" value="P:cell division"/>
    <property type="evidence" value="ECO:0007669"/>
    <property type="project" value="UniProtKB-KW"/>
</dbReference>
<evidence type="ECO:0000313" key="10">
    <source>
        <dbReference type="WBParaSite" id="nRc.2.0.1.t25184-RA"/>
    </source>
</evidence>
<evidence type="ECO:0000256" key="6">
    <source>
        <dbReference type="ARBA" id="ARBA00023306"/>
    </source>
</evidence>
<dbReference type="InterPro" id="IPR008672">
    <property type="entry name" value="Mad1"/>
</dbReference>
<evidence type="ECO:0000256" key="8">
    <source>
        <dbReference type="SAM" id="MobiDB-lite"/>
    </source>
</evidence>
<dbReference type="PANTHER" id="PTHR23168:SF0">
    <property type="entry name" value="MITOTIC SPINDLE ASSEMBLY CHECKPOINT PROTEIN MAD1"/>
    <property type="match status" value="1"/>
</dbReference>
<dbReference type="Gene3D" id="3.30.457.60">
    <property type="match status" value="1"/>
</dbReference>
<comment type="subcellular location">
    <subcellularLocation>
        <location evidence="1">Nucleus</location>
    </subcellularLocation>
</comment>
<dbReference type="GO" id="GO:0072686">
    <property type="term" value="C:mitotic spindle"/>
    <property type="evidence" value="ECO:0007669"/>
    <property type="project" value="TreeGrafter"/>
</dbReference>
<organism evidence="9 10">
    <name type="scientific">Romanomermis culicivorax</name>
    <name type="common">Nematode worm</name>
    <dbReference type="NCBI Taxonomy" id="13658"/>
    <lineage>
        <taxon>Eukaryota</taxon>
        <taxon>Metazoa</taxon>
        <taxon>Ecdysozoa</taxon>
        <taxon>Nematoda</taxon>
        <taxon>Enoplea</taxon>
        <taxon>Dorylaimia</taxon>
        <taxon>Mermithida</taxon>
        <taxon>Mermithoidea</taxon>
        <taxon>Mermithidae</taxon>
        <taxon>Romanomermis</taxon>
    </lineage>
</organism>
<proteinExistence type="inferred from homology"/>
<evidence type="ECO:0000256" key="2">
    <source>
        <dbReference type="ARBA" id="ARBA00008029"/>
    </source>
</evidence>
<keyword evidence="5" id="KW-0539">Nucleus</keyword>
<dbReference type="Proteomes" id="UP000887565">
    <property type="component" value="Unplaced"/>
</dbReference>
<dbReference type="AlphaFoldDB" id="A0A915JG27"/>